<feature type="region of interest" description="Disordered" evidence="9">
    <location>
        <begin position="15"/>
        <end position="62"/>
    </location>
</feature>
<keyword evidence="12" id="KW-1185">Reference proteome</keyword>
<dbReference type="EC" id="2.3.1.48" evidence="2"/>
<dbReference type="InterPro" id="IPR003101">
    <property type="entry name" value="KIX_dom"/>
</dbReference>
<dbReference type="SUPFAM" id="SSF47040">
    <property type="entry name" value="Kix domain of CBP (creb binding protein)"/>
    <property type="match status" value="1"/>
</dbReference>
<evidence type="ECO:0000256" key="2">
    <source>
        <dbReference type="ARBA" id="ARBA00013184"/>
    </source>
</evidence>
<evidence type="ECO:0000256" key="7">
    <source>
        <dbReference type="ARBA" id="ARBA00023242"/>
    </source>
</evidence>
<keyword evidence="7" id="KW-0539">Nucleus</keyword>
<dbReference type="PANTHER" id="PTHR13808">
    <property type="entry name" value="CBP/P300-RELATED"/>
    <property type="match status" value="1"/>
</dbReference>
<evidence type="ECO:0000256" key="8">
    <source>
        <dbReference type="ARBA" id="ARBA00048017"/>
    </source>
</evidence>
<accession>A0A9D3T3P7</accession>
<dbReference type="InterPro" id="IPR013178">
    <property type="entry name" value="Histone_AcTrfase_Rtt109/CBP"/>
</dbReference>
<name>A0A9D3T3P7_MEGAT</name>
<sequence length="193" mass="21091">MCSLSFLCQRAKRSEPGKVLQRTLSPAPSHPSPSGRTSLPWVSTTRMSRSPTCSPAAGRNPMDVNGEVQDIKLNSNINLQRDVRQASPLPSAPSRYHTLPATRSRESPYHTHSLGGVGDLKSVPMANPPSDVGTKAWQQDISRDLRSHLVHKIVQAVIPVPDPAVLTDARMESVVTYARTVEGAIFEHARSRE</sequence>
<dbReference type="PANTHER" id="PTHR13808:SF1">
    <property type="entry name" value="HISTONE ACETYLTRANSFERASE"/>
    <property type="match status" value="1"/>
</dbReference>
<reference evidence="11" key="1">
    <citation type="submission" date="2021-01" db="EMBL/GenBank/DDBJ databases">
        <authorList>
            <person name="Zahm M."/>
            <person name="Roques C."/>
            <person name="Cabau C."/>
            <person name="Klopp C."/>
            <person name="Donnadieu C."/>
            <person name="Jouanno E."/>
            <person name="Lampietro C."/>
            <person name="Louis A."/>
            <person name="Herpin A."/>
            <person name="Echchiki A."/>
            <person name="Berthelot C."/>
            <person name="Parey E."/>
            <person name="Roest-Crollius H."/>
            <person name="Braasch I."/>
            <person name="Postlethwait J."/>
            <person name="Bobe J."/>
            <person name="Montfort J."/>
            <person name="Bouchez O."/>
            <person name="Begum T."/>
            <person name="Mejri S."/>
            <person name="Adams A."/>
            <person name="Chen W.-J."/>
            <person name="Guiguen Y."/>
        </authorList>
    </citation>
    <scope>NUCLEOTIDE SEQUENCE</scope>
    <source>
        <strain evidence="11">YG-15Mar2019-1</strain>
        <tissue evidence="11">Brain</tissue>
    </source>
</reference>
<dbReference type="GO" id="GO:0031490">
    <property type="term" value="F:chromatin DNA binding"/>
    <property type="evidence" value="ECO:0007669"/>
    <property type="project" value="TreeGrafter"/>
</dbReference>
<dbReference type="GO" id="GO:0045944">
    <property type="term" value="P:positive regulation of transcription by RNA polymerase II"/>
    <property type="evidence" value="ECO:0007669"/>
    <property type="project" value="TreeGrafter"/>
</dbReference>
<evidence type="ECO:0000259" key="10">
    <source>
        <dbReference type="PROSITE" id="PS50952"/>
    </source>
</evidence>
<dbReference type="GO" id="GO:0004402">
    <property type="term" value="F:histone acetyltransferase activity"/>
    <property type="evidence" value="ECO:0007669"/>
    <property type="project" value="InterPro"/>
</dbReference>
<evidence type="ECO:0000256" key="9">
    <source>
        <dbReference type="SAM" id="MobiDB-lite"/>
    </source>
</evidence>
<dbReference type="GO" id="GO:0000123">
    <property type="term" value="C:histone acetyltransferase complex"/>
    <property type="evidence" value="ECO:0007669"/>
    <property type="project" value="TreeGrafter"/>
</dbReference>
<evidence type="ECO:0000313" key="12">
    <source>
        <dbReference type="Proteomes" id="UP001046870"/>
    </source>
</evidence>
<dbReference type="EMBL" id="JAFDVH010000019">
    <property type="protein sequence ID" value="KAG7459560.1"/>
    <property type="molecule type" value="Genomic_DNA"/>
</dbReference>
<evidence type="ECO:0000256" key="6">
    <source>
        <dbReference type="ARBA" id="ARBA00023163"/>
    </source>
</evidence>
<dbReference type="GO" id="GO:0005667">
    <property type="term" value="C:transcription regulator complex"/>
    <property type="evidence" value="ECO:0007669"/>
    <property type="project" value="TreeGrafter"/>
</dbReference>
<evidence type="ECO:0000313" key="11">
    <source>
        <dbReference type="EMBL" id="KAG7459560.1"/>
    </source>
</evidence>
<organism evidence="11 12">
    <name type="scientific">Megalops atlanticus</name>
    <name type="common">Tarpon</name>
    <name type="synonym">Clupea gigantea</name>
    <dbReference type="NCBI Taxonomy" id="7932"/>
    <lineage>
        <taxon>Eukaryota</taxon>
        <taxon>Metazoa</taxon>
        <taxon>Chordata</taxon>
        <taxon>Craniata</taxon>
        <taxon>Vertebrata</taxon>
        <taxon>Euteleostomi</taxon>
        <taxon>Actinopterygii</taxon>
        <taxon>Neopterygii</taxon>
        <taxon>Teleostei</taxon>
        <taxon>Elopiformes</taxon>
        <taxon>Megalopidae</taxon>
        <taxon>Megalops</taxon>
    </lineage>
</organism>
<keyword evidence="4" id="KW-0156">Chromatin regulator</keyword>
<feature type="compositionally biased region" description="Polar residues" evidence="9">
    <location>
        <begin position="22"/>
        <end position="53"/>
    </location>
</feature>
<evidence type="ECO:0000256" key="5">
    <source>
        <dbReference type="ARBA" id="ARBA00023015"/>
    </source>
</evidence>
<keyword evidence="3" id="KW-0808">Transferase</keyword>
<gene>
    <name evidence="11" type="ORF">MATL_G00211930</name>
</gene>
<dbReference type="GO" id="GO:0005654">
    <property type="term" value="C:nucleoplasm"/>
    <property type="evidence" value="ECO:0007669"/>
    <property type="project" value="UniProtKB-ARBA"/>
</dbReference>
<dbReference type="AlphaFoldDB" id="A0A9D3T3P7"/>
<feature type="domain" description="KIX" evidence="10">
    <location>
        <begin position="132"/>
        <end position="193"/>
    </location>
</feature>
<dbReference type="Pfam" id="PF02172">
    <property type="entry name" value="KIX"/>
    <property type="match status" value="1"/>
</dbReference>
<dbReference type="OrthoDB" id="899at2759"/>
<evidence type="ECO:0000256" key="3">
    <source>
        <dbReference type="ARBA" id="ARBA00022679"/>
    </source>
</evidence>
<comment type="catalytic activity">
    <reaction evidence="8">
        <text>L-lysyl-[protein] + acetyl-CoA = N(6)-acetyl-L-lysyl-[protein] + CoA + H(+)</text>
        <dbReference type="Rhea" id="RHEA:45948"/>
        <dbReference type="Rhea" id="RHEA-COMP:9752"/>
        <dbReference type="Rhea" id="RHEA-COMP:10731"/>
        <dbReference type="ChEBI" id="CHEBI:15378"/>
        <dbReference type="ChEBI" id="CHEBI:29969"/>
        <dbReference type="ChEBI" id="CHEBI:57287"/>
        <dbReference type="ChEBI" id="CHEBI:57288"/>
        <dbReference type="ChEBI" id="CHEBI:61930"/>
        <dbReference type="EC" id="2.3.1.48"/>
    </reaction>
</comment>
<dbReference type="PROSITE" id="PS50952">
    <property type="entry name" value="KIX"/>
    <property type="match status" value="1"/>
</dbReference>
<evidence type="ECO:0000256" key="4">
    <source>
        <dbReference type="ARBA" id="ARBA00022853"/>
    </source>
</evidence>
<dbReference type="Gene3D" id="1.10.246.20">
    <property type="entry name" value="Coactivator CBP, KIX domain"/>
    <property type="match status" value="1"/>
</dbReference>
<evidence type="ECO:0000256" key="1">
    <source>
        <dbReference type="ARBA" id="ARBA00004123"/>
    </source>
</evidence>
<proteinExistence type="predicted"/>
<dbReference type="InterPro" id="IPR036529">
    <property type="entry name" value="KIX_dom_sf"/>
</dbReference>
<dbReference type="GO" id="GO:0003713">
    <property type="term" value="F:transcription coactivator activity"/>
    <property type="evidence" value="ECO:0007669"/>
    <property type="project" value="TreeGrafter"/>
</dbReference>
<comment type="subcellular location">
    <subcellularLocation>
        <location evidence="1">Nucleus</location>
    </subcellularLocation>
</comment>
<protein>
    <recommendedName>
        <fullName evidence="2">histone acetyltransferase</fullName>
        <ecNumber evidence="2">2.3.1.48</ecNumber>
    </recommendedName>
</protein>
<keyword evidence="6" id="KW-0804">Transcription</keyword>
<dbReference type="Proteomes" id="UP001046870">
    <property type="component" value="Chromosome 19"/>
</dbReference>
<keyword evidence="5" id="KW-0805">Transcription regulation</keyword>
<comment type="caution">
    <text evidence="11">The sequence shown here is derived from an EMBL/GenBank/DDBJ whole genome shotgun (WGS) entry which is preliminary data.</text>
</comment>